<dbReference type="PANTHER" id="PTHR48100">
    <property type="entry name" value="BROAD-SPECIFICITY PHOSPHATASE YOR283W-RELATED"/>
    <property type="match status" value="1"/>
</dbReference>
<feature type="binding site" evidence="2">
    <location>
        <begin position="9"/>
        <end position="16"/>
    </location>
    <ligand>
        <name>substrate</name>
    </ligand>
</feature>
<evidence type="ECO:0000313" key="3">
    <source>
        <dbReference type="EMBL" id="KOF03766.1"/>
    </source>
</evidence>
<dbReference type="Proteomes" id="UP000036908">
    <property type="component" value="Unassembled WGS sequence"/>
</dbReference>
<dbReference type="AlphaFoldDB" id="A0A0L8AND3"/>
<sequence length="205" mass="23676">MIKKIYLTRHGQTDFNKQGIVQGRGVDSDLNEMGRAQAQAFHEAYKHIPFDKLYISSLKRTAQSMENFIQQGLPYEALPELDEISWGIHEGAEVNEQQHAYYFEMINSWQRGETHKAIEGGESPEGLAKRLRAGLSYIMAKENENNVLICMHGRAMRLMLATIFNYPISGMDYFLHNNLGLYEITYTGKTFVLDRYNEISHLRHL</sequence>
<reference evidence="4" key="1">
    <citation type="submission" date="2014-11" db="EMBL/GenBank/DDBJ databases">
        <title>Genome sequencing of Roseivirga sp. D-25.</title>
        <authorList>
            <person name="Selvaratnam C."/>
            <person name="Thevarajoo S."/>
            <person name="Goh K.M."/>
            <person name="Eee R."/>
            <person name="Chan K.-G."/>
            <person name="Chong C.S."/>
        </authorList>
    </citation>
    <scope>NUCLEOTIDE SEQUENCE [LARGE SCALE GENOMIC DNA]</scope>
    <source>
        <strain evidence="4">D-25</strain>
    </source>
</reference>
<proteinExistence type="predicted"/>
<dbReference type="PATRIC" id="fig|1566026.4.peg.2927"/>
<feature type="active site" description="Tele-phosphohistidine intermediate" evidence="1">
    <location>
        <position position="10"/>
    </location>
</feature>
<dbReference type="RefSeq" id="WP_053222723.1">
    <property type="nucleotide sequence ID" value="NZ_JSVA01000006.1"/>
</dbReference>
<feature type="binding site" evidence="2">
    <location>
        <position position="60"/>
    </location>
    <ligand>
        <name>substrate</name>
    </ligand>
</feature>
<dbReference type="PROSITE" id="PS00175">
    <property type="entry name" value="PG_MUTASE"/>
    <property type="match status" value="1"/>
</dbReference>
<name>A0A0L8AND3_9BACT</name>
<keyword evidence="4" id="KW-1185">Reference proteome</keyword>
<feature type="active site" description="Proton donor/acceptor" evidence="1">
    <location>
        <position position="83"/>
    </location>
</feature>
<evidence type="ECO:0000256" key="1">
    <source>
        <dbReference type="PIRSR" id="PIRSR613078-1"/>
    </source>
</evidence>
<organism evidence="3 4">
    <name type="scientific">Roseivirga seohaensis subsp. aquiponti</name>
    <dbReference type="NCBI Taxonomy" id="1566026"/>
    <lineage>
        <taxon>Bacteria</taxon>
        <taxon>Pseudomonadati</taxon>
        <taxon>Bacteroidota</taxon>
        <taxon>Cytophagia</taxon>
        <taxon>Cytophagales</taxon>
        <taxon>Roseivirgaceae</taxon>
        <taxon>Roseivirga</taxon>
    </lineage>
</organism>
<dbReference type="EMBL" id="JSVA01000006">
    <property type="protein sequence ID" value="KOF03766.1"/>
    <property type="molecule type" value="Genomic_DNA"/>
</dbReference>
<dbReference type="SUPFAM" id="SSF53254">
    <property type="entry name" value="Phosphoglycerate mutase-like"/>
    <property type="match status" value="1"/>
</dbReference>
<accession>A0A0L8AND3</accession>
<dbReference type="Pfam" id="PF00300">
    <property type="entry name" value="His_Phos_1"/>
    <property type="match status" value="1"/>
</dbReference>
<dbReference type="InterPro" id="IPR050275">
    <property type="entry name" value="PGM_Phosphatase"/>
</dbReference>
<dbReference type="GO" id="GO:0016791">
    <property type="term" value="F:phosphatase activity"/>
    <property type="evidence" value="ECO:0007669"/>
    <property type="project" value="TreeGrafter"/>
</dbReference>
<protein>
    <submittedName>
        <fullName evidence="3">Phosphoglycerate mutase</fullName>
    </submittedName>
</protein>
<dbReference type="Gene3D" id="3.40.50.1240">
    <property type="entry name" value="Phosphoglycerate mutase-like"/>
    <property type="match status" value="1"/>
</dbReference>
<dbReference type="SMART" id="SM00855">
    <property type="entry name" value="PGAM"/>
    <property type="match status" value="1"/>
</dbReference>
<comment type="caution">
    <text evidence="3">The sequence shown here is derived from an EMBL/GenBank/DDBJ whole genome shotgun (WGS) entry which is preliminary data.</text>
</comment>
<dbReference type="InterPro" id="IPR013078">
    <property type="entry name" value="His_Pase_superF_clade-1"/>
</dbReference>
<dbReference type="InterPro" id="IPR001345">
    <property type="entry name" value="PG/BPGM_mutase_AS"/>
</dbReference>
<gene>
    <name evidence="3" type="ORF">OB69_05515</name>
</gene>
<dbReference type="PIRSF" id="PIRSF000709">
    <property type="entry name" value="6PFK_2-Ptase"/>
    <property type="match status" value="1"/>
</dbReference>
<evidence type="ECO:0000313" key="4">
    <source>
        <dbReference type="Proteomes" id="UP000036908"/>
    </source>
</evidence>
<dbReference type="CDD" id="cd07067">
    <property type="entry name" value="HP_PGM_like"/>
    <property type="match status" value="1"/>
</dbReference>
<dbReference type="InterPro" id="IPR029033">
    <property type="entry name" value="His_PPase_superfam"/>
</dbReference>
<evidence type="ECO:0000256" key="2">
    <source>
        <dbReference type="PIRSR" id="PIRSR613078-2"/>
    </source>
</evidence>
<dbReference type="OrthoDB" id="9782128at2"/>